<evidence type="ECO:0000313" key="4">
    <source>
        <dbReference type="EnsemblPlants" id="MELO3C015280.2.1"/>
    </source>
</evidence>
<dbReference type="PANTHER" id="PTHR31713:SF43">
    <property type="entry name" value="CALMODULIN-BINDING PROTEIN 60 G"/>
    <property type="match status" value="1"/>
</dbReference>
<dbReference type="InterPro" id="IPR046831">
    <property type="entry name" value="Calmodulin_bind_N"/>
</dbReference>
<dbReference type="Pfam" id="PF07887">
    <property type="entry name" value="Calmodulin_bind"/>
    <property type="match status" value="1"/>
</dbReference>
<sequence>MDRKGVGNMNNNGSRSPYDDTNSPPSKRTCFSLPTSSTSDQDQTFDRMVDVIRSEGGSGAIEHGFAEFVSSTMAPIVKELVRVEMIKAFETYFPPHLLESLRKGKGTGEEVTNEGGIGKYKLVFLNEPAAVIFTNNEIKAENGEPLQVAIIDATTNATIRFGLVASVQVEFFLLDGDYGGSGEQQHRHPLSARDGKRPLVVGSDLNLTLQDGVASIHSLIITDNSSWMKSKKFRLAVKVKGDKMFQPISIGVSQPFRVMDHRGEVNKKHHPPSSEDEVWRLEGIGKDGAYHKNLTSNDIKNVGDFLKAYEKNGTNLKKLLGNKVPQKIWEMMIANAKECVKPPTYEQIPKVNDQWPYMGSDESFFNQDHEIYEEKNNLGEGSSQISGMEVFGEDFEFVHDDGGFSPWVLVEGLRSYPTNDIGQKG</sequence>
<gene>
    <name evidence="4" type="primary">103492134</name>
</gene>
<feature type="domain" description="Calmodulin binding protein-like N-terminal" evidence="2">
    <location>
        <begin position="120"/>
        <end position="261"/>
    </location>
</feature>
<protein>
    <submittedName>
        <fullName evidence="4">Uncharacterized protein</fullName>
    </submittedName>
</protein>
<dbReference type="GO" id="GO:0003700">
    <property type="term" value="F:DNA-binding transcription factor activity"/>
    <property type="evidence" value="ECO:0007669"/>
    <property type="project" value="TreeGrafter"/>
</dbReference>
<organism evidence="4">
    <name type="scientific">Cucumis melo</name>
    <name type="common">Muskmelon</name>
    <dbReference type="NCBI Taxonomy" id="3656"/>
    <lineage>
        <taxon>Eukaryota</taxon>
        <taxon>Viridiplantae</taxon>
        <taxon>Streptophyta</taxon>
        <taxon>Embryophyta</taxon>
        <taxon>Tracheophyta</taxon>
        <taxon>Spermatophyta</taxon>
        <taxon>Magnoliopsida</taxon>
        <taxon>eudicotyledons</taxon>
        <taxon>Gunneridae</taxon>
        <taxon>Pentapetalae</taxon>
        <taxon>rosids</taxon>
        <taxon>fabids</taxon>
        <taxon>Cucurbitales</taxon>
        <taxon>Cucurbitaceae</taxon>
        <taxon>Benincaseae</taxon>
        <taxon>Cucumis</taxon>
    </lineage>
</organism>
<name>A0A1S3BNX2_CUCME</name>
<dbReference type="GO" id="GO:0043565">
    <property type="term" value="F:sequence-specific DNA binding"/>
    <property type="evidence" value="ECO:0007669"/>
    <property type="project" value="TreeGrafter"/>
</dbReference>
<accession>A0A1S3BNX2</accession>
<dbReference type="GO" id="GO:0005516">
    <property type="term" value="F:calmodulin binding"/>
    <property type="evidence" value="ECO:0007669"/>
    <property type="project" value="InterPro"/>
</dbReference>
<dbReference type="InterPro" id="IPR012416">
    <property type="entry name" value="CBP60"/>
</dbReference>
<feature type="compositionally biased region" description="Polar residues" evidence="1">
    <location>
        <begin position="8"/>
        <end position="26"/>
    </location>
</feature>
<dbReference type="Pfam" id="PF20451">
    <property type="entry name" value="Calmod_bind_M"/>
    <property type="match status" value="1"/>
</dbReference>
<feature type="domain" description="Calmodulin binding protein central" evidence="3">
    <location>
        <begin position="275"/>
        <end position="339"/>
    </location>
</feature>
<feature type="region of interest" description="Disordered" evidence="1">
    <location>
        <begin position="1"/>
        <end position="44"/>
    </location>
</feature>
<dbReference type="GO" id="GO:0005634">
    <property type="term" value="C:nucleus"/>
    <property type="evidence" value="ECO:0007669"/>
    <property type="project" value="TreeGrafter"/>
</dbReference>
<feature type="compositionally biased region" description="Polar residues" evidence="1">
    <location>
        <begin position="32"/>
        <end position="42"/>
    </location>
</feature>
<evidence type="ECO:0000256" key="1">
    <source>
        <dbReference type="SAM" id="MobiDB-lite"/>
    </source>
</evidence>
<reference evidence="4" key="1">
    <citation type="submission" date="2023-03" db="UniProtKB">
        <authorList>
            <consortium name="EnsemblPlants"/>
        </authorList>
    </citation>
    <scope>IDENTIFICATION</scope>
</reference>
<dbReference type="AlphaFoldDB" id="A0A1S3BNX2"/>
<dbReference type="EnsemblPlants" id="MELO3C015280.2.1">
    <property type="protein sequence ID" value="MELO3C015280.2.1"/>
    <property type="gene ID" value="MELO3C015280.2"/>
</dbReference>
<proteinExistence type="predicted"/>
<dbReference type="PANTHER" id="PTHR31713">
    <property type="entry name" value="OS02G0177800 PROTEIN"/>
    <property type="match status" value="1"/>
</dbReference>
<dbReference type="eggNOG" id="ENOG502QWE3">
    <property type="taxonomic scope" value="Eukaryota"/>
</dbReference>
<evidence type="ECO:0000259" key="3">
    <source>
        <dbReference type="Pfam" id="PF20451"/>
    </source>
</evidence>
<dbReference type="GO" id="GO:0080142">
    <property type="term" value="P:regulation of salicylic acid biosynthetic process"/>
    <property type="evidence" value="ECO:0007669"/>
    <property type="project" value="TreeGrafter"/>
</dbReference>
<dbReference type="InterPro" id="IPR046830">
    <property type="entry name" value="Calmod_bind_M"/>
</dbReference>
<evidence type="ECO:0000259" key="2">
    <source>
        <dbReference type="Pfam" id="PF07887"/>
    </source>
</evidence>
<dbReference type="Gramene" id="MELO3C015280.2.1">
    <property type="protein sequence ID" value="MELO3C015280.2.1"/>
    <property type="gene ID" value="MELO3C015280.2"/>
</dbReference>